<dbReference type="Pfam" id="PF01061">
    <property type="entry name" value="ABC2_membrane"/>
    <property type="match status" value="1"/>
</dbReference>
<evidence type="ECO:0000256" key="5">
    <source>
        <dbReference type="RuleBase" id="RU361157"/>
    </source>
</evidence>
<feature type="transmembrane region" description="Helical" evidence="5">
    <location>
        <begin position="62"/>
        <end position="80"/>
    </location>
</feature>
<dbReference type="Proteomes" id="UP000230859">
    <property type="component" value="Unassembled WGS sequence"/>
</dbReference>
<dbReference type="PRINTS" id="PR00164">
    <property type="entry name" value="ABC2TRNSPORT"/>
</dbReference>
<keyword evidence="3 5" id="KW-1133">Transmembrane helix</keyword>
<dbReference type="NCBIfam" id="NF011648">
    <property type="entry name" value="PRK15066.1"/>
    <property type="match status" value="1"/>
</dbReference>
<dbReference type="InterPro" id="IPR047817">
    <property type="entry name" value="ABC2_TM_bact-type"/>
</dbReference>
<feature type="transmembrane region" description="Helical" evidence="5">
    <location>
        <begin position="232"/>
        <end position="252"/>
    </location>
</feature>
<sequence length="260" mass="29855">MTMRQNMNQFIGFRALLSREILRFTSVFKQTLFPPIISSFLFISIFGYFIGRNLTMAENTPYLTFLVPGLVMMYLIESSYQNTSTSLFIARWSGYIQELLVTPLSYVEMVLAMLLGSMVRSVVVSAGVFAVSLFFERTAIMHPWVVLYFMFFVSLTFSSVGLLAGLIAEEWEHISILTTFIMTPFIYFGGVFHSAQNIPHLFQVLMQFNPIFYMVNGMRYGMIGVSDVDFKISMIVVLVFFSVLFSVVVWMFSQGYKLKK</sequence>
<reference evidence="7 8" key="1">
    <citation type="submission" date="2017-09" db="EMBL/GenBank/DDBJ databases">
        <title>Depth-based differentiation of microbial function through sediment-hosted aquifers and enrichment of novel symbionts in the deep terrestrial subsurface.</title>
        <authorList>
            <person name="Probst A.J."/>
            <person name="Ladd B."/>
            <person name="Jarett J.K."/>
            <person name="Geller-Mcgrath D.E."/>
            <person name="Sieber C.M."/>
            <person name="Emerson J.B."/>
            <person name="Anantharaman K."/>
            <person name="Thomas B.C."/>
            <person name="Malmstrom R."/>
            <person name="Stieglmeier M."/>
            <person name="Klingl A."/>
            <person name="Woyke T."/>
            <person name="Ryan C.M."/>
            <person name="Banfield J.F."/>
        </authorList>
    </citation>
    <scope>NUCLEOTIDE SEQUENCE [LARGE SCALE GENOMIC DNA]</scope>
    <source>
        <strain evidence="7">CG11_big_fil_rev_8_21_14_0_20_45_26</strain>
    </source>
</reference>
<comment type="subcellular location">
    <subcellularLocation>
        <location evidence="5">Cell membrane</location>
        <topology evidence="5">Multi-pass membrane protein</topology>
    </subcellularLocation>
    <subcellularLocation>
        <location evidence="1">Membrane</location>
        <topology evidence="1">Multi-pass membrane protein</topology>
    </subcellularLocation>
</comment>
<comment type="caution">
    <text evidence="7">The sequence shown here is derived from an EMBL/GenBank/DDBJ whole genome shotgun (WGS) entry which is preliminary data.</text>
</comment>
<dbReference type="PANTHER" id="PTHR43332:SF1">
    <property type="entry name" value="TRANSPORT PERMEASE PROTEIN"/>
    <property type="match status" value="1"/>
</dbReference>
<keyword evidence="7" id="KW-0378">Hydrolase</keyword>
<keyword evidence="5" id="KW-1003">Cell membrane</keyword>
<feature type="domain" description="ABC transmembrane type-2" evidence="6">
    <location>
        <begin position="26"/>
        <end position="255"/>
    </location>
</feature>
<keyword evidence="4 5" id="KW-0472">Membrane</keyword>
<evidence type="ECO:0000259" key="6">
    <source>
        <dbReference type="PROSITE" id="PS51012"/>
    </source>
</evidence>
<proteinExistence type="inferred from homology"/>
<dbReference type="PIRSF" id="PIRSF006648">
    <property type="entry name" value="DrrB"/>
    <property type="match status" value="1"/>
</dbReference>
<dbReference type="InterPro" id="IPR013525">
    <property type="entry name" value="ABC2_TM"/>
</dbReference>
<dbReference type="EMBL" id="PCVY01000002">
    <property type="protein sequence ID" value="PIQ87600.1"/>
    <property type="molecule type" value="Genomic_DNA"/>
</dbReference>
<dbReference type="InterPro" id="IPR052522">
    <property type="entry name" value="ABC-2_transport_permease"/>
</dbReference>
<dbReference type="GO" id="GO:0043190">
    <property type="term" value="C:ATP-binding cassette (ABC) transporter complex"/>
    <property type="evidence" value="ECO:0007669"/>
    <property type="project" value="InterPro"/>
</dbReference>
<feature type="transmembrane region" description="Helical" evidence="5">
    <location>
        <begin position="32"/>
        <end position="50"/>
    </location>
</feature>
<evidence type="ECO:0000313" key="8">
    <source>
        <dbReference type="Proteomes" id="UP000230859"/>
    </source>
</evidence>
<dbReference type="GO" id="GO:0016787">
    <property type="term" value="F:hydrolase activity"/>
    <property type="evidence" value="ECO:0007669"/>
    <property type="project" value="UniProtKB-KW"/>
</dbReference>
<gene>
    <name evidence="7" type="ORF">COV74_00120</name>
</gene>
<accession>A0A2H0LT48</accession>
<dbReference type="AlphaFoldDB" id="A0A2H0LT48"/>
<evidence type="ECO:0000313" key="7">
    <source>
        <dbReference type="EMBL" id="PIQ87600.1"/>
    </source>
</evidence>
<keyword evidence="5" id="KW-0813">Transport</keyword>
<dbReference type="PANTHER" id="PTHR43332">
    <property type="entry name" value="INNER MEMBRANE TRANSPORT PERMEASE YADH-RELATED"/>
    <property type="match status" value="1"/>
</dbReference>
<comment type="similarity">
    <text evidence="5">Belongs to the ABC-2 integral membrane protein family.</text>
</comment>
<evidence type="ECO:0000256" key="1">
    <source>
        <dbReference type="ARBA" id="ARBA00004141"/>
    </source>
</evidence>
<evidence type="ECO:0000256" key="4">
    <source>
        <dbReference type="ARBA" id="ARBA00023136"/>
    </source>
</evidence>
<protein>
    <recommendedName>
        <fullName evidence="5">Transport permease protein</fullName>
    </recommendedName>
</protein>
<feature type="transmembrane region" description="Helical" evidence="5">
    <location>
        <begin position="147"/>
        <end position="168"/>
    </location>
</feature>
<name>A0A2H0LT48_9BACT</name>
<dbReference type="GO" id="GO:0140359">
    <property type="term" value="F:ABC-type transporter activity"/>
    <property type="evidence" value="ECO:0007669"/>
    <property type="project" value="InterPro"/>
</dbReference>
<dbReference type="InterPro" id="IPR000412">
    <property type="entry name" value="ABC_2_transport"/>
</dbReference>
<dbReference type="PROSITE" id="PS51012">
    <property type="entry name" value="ABC_TM2"/>
    <property type="match status" value="1"/>
</dbReference>
<keyword evidence="2 5" id="KW-0812">Transmembrane</keyword>
<organism evidence="7 8">
    <name type="scientific">Candidatus Abzuiibacterium crystallinum</name>
    <dbReference type="NCBI Taxonomy" id="1974748"/>
    <lineage>
        <taxon>Bacteria</taxon>
        <taxon>Pseudomonadati</taxon>
        <taxon>Candidatus Omnitrophota</taxon>
        <taxon>Candidatus Abzuiibacterium</taxon>
    </lineage>
</organism>
<feature type="transmembrane region" description="Helical" evidence="5">
    <location>
        <begin position="174"/>
        <end position="192"/>
    </location>
</feature>
<evidence type="ECO:0000256" key="3">
    <source>
        <dbReference type="ARBA" id="ARBA00022989"/>
    </source>
</evidence>
<feature type="transmembrane region" description="Helical" evidence="5">
    <location>
        <begin position="109"/>
        <end position="135"/>
    </location>
</feature>
<evidence type="ECO:0000256" key="2">
    <source>
        <dbReference type="ARBA" id="ARBA00022692"/>
    </source>
</evidence>